<keyword evidence="5" id="KW-0057">Aromatic amino acid biosynthesis</keyword>
<dbReference type="Proteomes" id="UP000481252">
    <property type="component" value="Unassembled WGS sequence"/>
</dbReference>
<evidence type="ECO:0000256" key="6">
    <source>
        <dbReference type="ARBA" id="ARBA00049442"/>
    </source>
</evidence>
<evidence type="ECO:0000256" key="1">
    <source>
        <dbReference type="ARBA" id="ARBA00004871"/>
    </source>
</evidence>
<evidence type="ECO:0000313" key="10">
    <source>
        <dbReference type="Proteomes" id="UP000481252"/>
    </source>
</evidence>
<keyword evidence="10" id="KW-1185">Reference proteome</keyword>
<feature type="domain" description="Quinate/shikimate 5-dehydrogenase/glutamyl-tRNA reductase" evidence="7">
    <location>
        <begin position="136"/>
        <end position="209"/>
    </location>
</feature>
<dbReference type="GO" id="GO:0004764">
    <property type="term" value="F:shikimate 3-dehydrogenase (NADP+) activity"/>
    <property type="evidence" value="ECO:0007669"/>
    <property type="project" value="UniProtKB-EC"/>
</dbReference>
<dbReference type="Gene3D" id="3.40.50.720">
    <property type="entry name" value="NAD(P)-binding Rossmann-like Domain"/>
    <property type="match status" value="1"/>
</dbReference>
<dbReference type="GO" id="GO:0009073">
    <property type="term" value="P:aromatic amino acid family biosynthetic process"/>
    <property type="evidence" value="ECO:0007669"/>
    <property type="project" value="UniProtKB-KW"/>
</dbReference>
<dbReference type="Gene3D" id="3.40.50.10860">
    <property type="entry name" value="Leucine Dehydrogenase, chain A, domain 1"/>
    <property type="match status" value="1"/>
</dbReference>
<evidence type="ECO:0000256" key="2">
    <source>
        <dbReference type="ARBA" id="ARBA00012962"/>
    </source>
</evidence>
<dbReference type="RefSeq" id="WP_165119987.1">
    <property type="nucleotide sequence ID" value="NZ_JAAKZG010000010.1"/>
</dbReference>
<dbReference type="Pfam" id="PF08501">
    <property type="entry name" value="Shikimate_dh_N"/>
    <property type="match status" value="1"/>
</dbReference>
<dbReference type="Pfam" id="PF01488">
    <property type="entry name" value="Shikimate_DH"/>
    <property type="match status" value="1"/>
</dbReference>
<dbReference type="InterPro" id="IPR022893">
    <property type="entry name" value="Shikimate_DH_fam"/>
</dbReference>
<dbReference type="SUPFAM" id="SSF51735">
    <property type="entry name" value="NAD(P)-binding Rossmann-fold domains"/>
    <property type="match status" value="1"/>
</dbReference>
<comment type="caution">
    <text evidence="9">The sequence shown here is derived from an EMBL/GenBank/DDBJ whole genome shotgun (WGS) entry which is preliminary data.</text>
</comment>
<dbReference type="PANTHER" id="PTHR21089:SF1">
    <property type="entry name" value="BIFUNCTIONAL 3-DEHYDROQUINATE DEHYDRATASE_SHIKIMATE DEHYDROGENASE, CHLOROPLASTIC"/>
    <property type="match status" value="1"/>
</dbReference>
<evidence type="ECO:0000259" key="8">
    <source>
        <dbReference type="Pfam" id="PF08501"/>
    </source>
</evidence>
<feature type="domain" description="Shikimate dehydrogenase substrate binding N-terminal" evidence="8">
    <location>
        <begin position="25"/>
        <end position="106"/>
    </location>
</feature>
<keyword evidence="5" id="KW-0028">Amino-acid biosynthesis</keyword>
<dbReference type="InterPro" id="IPR036291">
    <property type="entry name" value="NAD(P)-bd_dom_sf"/>
</dbReference>
<evidence type="ECO:0000313" key="9">
    <source>
        <dbReference type="EMBL" id="NGN43567.1"/>
    </source>
</evidence>
<dbReference type="SUPFAM" id="SSF53223">
    <property type="entry name" value="Aminoacid dehydrogenase-like, N-terminal domain"/>
    <property type="match status" value="1"/>
</dbReference>
<comment type="pathway">
    <text evidence="1">Metabolic intermediate biosynthesis; chorismate biosynthesis; chorismate from D-erythrose 4-phosphate and phosphoenolpyruvate: step 4/7.</text>
</comment>
<keyword evidence="4" id="KW-0560">Oxidoreductase</keyword>
<dbReference type="InterPro" id="IPR006151">
    <property type="entry name" value="Shikm_DH/Glu-tRNA_Rdtase"/>
</dbReference>
<organism evidence="9 10">
    <name type="scientific">Mesorhizobium zhangyense</name>
    <dbReference type="NCBI Taxonomy" id="1776730"/>
    <lineage>
        <taxon>Bacteria</taxon>
        <taxon>Pseudomonadati</taxon>
        <taxon>Pseudomonadota</taxon>
        <taxon>Alphaproteobacteria</taxon>
        <taxon>Hyphomicrobiales</taxon>
        <taxon>Phyllobacteriaceae</taxon>
        <taxon>Mesorhizobium</taxon>
    </lineage>
</organism>
<gene>
    <name evidence="9" type="ORF">G6N74_21075</name>
</gene>
<proteinExistence type="predicted"/>
<accession>A0A7C9VDZ3</accession>
<dbReference type="InterPro" id="IPR013708">
    <property type="entry name" value="Shikimate_DH-bd_N"/>
</dbReference>
<protein>
    <recommendedName>
        <fullName evidence="2">shikimate dehydrogenase (NADP(+))</fullName>
        <ecNumber evidence="2">1.1.1.25</ecNumber>
    </recommendedName>
</protein>
<comment type="catalytic activity">
    <reaction evidence="6">
        <text>shikimate + NADP(+) = 3-dehydroshikimate + NADPH + H(+)</text>
        <dbReference type="Rhea" id="RHEA:17737"/>
        <dbReference type="ChEBI" id="CHEBI:15378"/>
        <dbReference type="ChEBI" id="CHEBI:16630"/>
        <dbReference type="ChEBI" id="CHEBI:36208"/>
        <dbReference type="ChEBI" id="CHEBI:57783"/>
        <dbReference type="ChEBI" id="CHEBI:58349"/>
        <dbReference type="EC" id="1.1.1.25"/>
    </reaction>
</comment>
<evidence type="ECO:0000256" key="3">
    <source>
        <dbReference type="ARBA" id="ARBA00022857"/>
    </source>
</evidence>
<dbReference type="PANTHER" id="PTHR21089">
    <property type="entry name" value="SHIKIMATE DEHYDROGENASE"/>
    <property type="match status" value="1"/>
</dbReference>
<dbReference type="InterPro" id="IPR046346">
    <property type="entry name" value="Aminoacid_DH-like_N_sf"/>
</dbReference>
<dbReference type="GO" id="GO:0019632">
    <property type="term" value="P:shikimate metabolic process"/>
    <property type="evidence" value="ECO:0007669"/>
    <property type="project" value="TreeGrafter"/>
</dbReference>
<evidence type="ECO:0000256" key="5">
    <source>
        <dbReference type="ARBA" id="ARBA00023141"/>
    </source>
</evidence>
<dbReference type="GO" id="GO:0009423">
    <property type="term" value="P:chorismate biosynthetic process"/>
    <property type="evidence" value="ECO:0007669"/>
    <property type="project" value="TreeGrafter"/>
</dbReference>
<evidence type="ECO:0000259" key="7">
    <source>
        <dbReference type="Pfam" id="PF01488"/>
    </source>
</evidence>
<name>A0A7C9VDZ3_9HYPH</name>
<sequence>MLRQASSHEDDATAPISGKTKVFAVVGDPVAQVRAPELMNNLFAASSFDAVMIPVHVAARDFGQTMNALKSWKNLHGILVTIPHKFAACEQADALSEMAMLAGCANAFRRESDGTWFAENFDGQGFVEGLASNDYDVTNRRVMLVGAGGAGASIAAALSRAPIRSIMISDIDPDRSMVLAKRLQVSGCEVTFGTLGTTQDNVDLAINATPLGLSPADPLPFDPKNLGPECLVADVIMKPAETKLLKAASALGLVVHRGAPMLDTQIELYRKFFGVPASAAGDSEGAVVP</sequence>
<keyword evidence="3" id="KW-0521">NADP</keyword>
<dbReference type="AlphaFoldDB" id="A0A7C9VDZ3"/>
<evidence type="ECO:0000256" key="4">
    <source>
        <dbReference type="ARBA" id="ARBA00023002"/>
    </source>
</evidence>
<dbReference type="EC" id="1.1.1.25" evidence="2"/>
<dbReference type="EMBL" id="JAAKZG010000010">
    <property type="protein sequence ID" value="NGN43567.1"/>
    <property type="molecule type" value="Genomic_DNA"/>
</dbReference>
<reference evidence="9 10" key="1">
    <citation type="submission" date="2020-02" db="EMBL/GenBank/DDBJ databases">
        <title>Genome sequence of the type strain CGMCC 1.15528 of Mesorhizobium zhangyense.</title>
        <authorList>
            <person name="Gao J."/>
            <person name="Sun J."/>
        </authorList>
    </citation>
    <scope>NUCLEOTIDE SEQUENCE [LARGE SCALE GENOMIC DNA]</scope>
    <source>
        <strain evidence="9 10">CGMCC 1.15528</strain>
    </source>
</reference>